<name>A0A6J4KDE5_9BACT</name>
<evidence type="ECO:0008006" key="2">
    <source>
        <dbReference type="Google" id="ProtNLM"/>
    </source>
</evidence>
<organism evidence="1">
    <name type="scientific">uncultured Gemmatimonadaceae bacterium</name>
    <dbReference type="NCBI Taxonomy" id="246130"/>
    <lineage>
        <taxon>Bacteria</taxon>
        <taxon>Pseudomonadati</taxon>
        <taxon>Gemmatimonadota</taxon>
        <taxon>Gemmatimonadia</taxon>
        <taxon>Gemmatimonadales</taxon>
        <taxon>Gemmatimonadaceae</taxon>
        <taxon>environmental samples</taxon>
    </lineage>
</organism>
<accession>A0A6J4KDE5</accession>
<sequence>VGQLAALGGAAWAVARVGPLTFAGAPGLLAWARGAGDVPPTPEAQGPSVHATRGVDGGGPFALTRHPLNATFAVMLWLQPRMTANLAVFTAVATVHLVAGSRHEEARLAARYGPAYERYRRAGVPFFLPGPARLAPPAEPGGAATG</sequence>
<protein>
    <recommendedName>
        <fullName evidence="2">Methanethiol S-methyltransferase</fullName>
    </recommendedName>
</protein>
<proteinExistence type="predicted"/>
<dbReference type="Gene3D" id="1.20.120.1630">
    <property type="match status" value="1"/>
</dbReference>
<dbReference type="EMBL" id="CADCTU010000192">
    <property type="protein sequence ID" value="CAA9301776.1"/>
    <property type="molecule type" value="Genomic_DNA"/>
</dbReference>
<dbReference type="AlphaFoldDB" id="A0A6J4KDE5"/>
<gene>
    <name evidence="1" type="ORF">AVDCRST_MAG11-882</name>
</gene>
<feature type="non-terminal residue" evidence="1">
    <location>
        <position position="1"/>
    </location>
</feature>
<evidence type="ECO:0000313" key="1">
    <source>
        <dbReference type="EMBL" id="CAA9301776.1"/>
    </source>
</evidence>
<reference evidence="1" key="1">
    <citation type="submission" date="2020-02" db="EMBL/GenBank/DDBJ databases">
        <authorList>
            <person name="Meier V. D."/>
        </authorList>
    </citation>
    <scope>NUCLEOTIDE SEQUENCE</scope>
    <source>
        <strain evidence="1">AVDCRST_MAG11</strain>
    </source>
</reference>